<dbReference type="Pfam" id="PF08429">
    <property type="entry name" value="PLU-1"/>
    <property type="match status" value="1"/>
</dbReference>
<dbReference type="InterPro" id="IPR013637">
    <property type="entry name" value="Lys_sp_deMease-like_dom"/>
</dbReference>
<organism evidence="2 3">
    <name type="scientific">Rousettus aegyptiacus</name>
    <name type="common">Egyptian fruit bat</name>
    <name type="synonym">Pteropus aegyptiacus</name>
    <dbReference type="NCBI Taxonomy" id="9407"/>
    <lineage>
        <taxon>Eukaryota</taxon>
        <taxon>Metazoa</taxon>
        <taxon>Chordata</taxon>
        <taxon>Craniata</taxon>
        <taxon>Vertebrata</taxon>
        <taxon>Euteleostomi</taxon>
        <taxon>Mammalia</taxon>
        <taxon>Eutheria</taxon>
        <taxon>Laurasiatheria</taxon>
        <taxon>Chiroptera</taxon>
        <taxon>Yinpterochiroptera</taxon>
        <taxon>Pteropodoidea</taxon>
        <taxon>Pteropodidae</taxon>
        <taxon>Rousettinae</taxon>
        <taxon>Rousettus</taxon>
    </lineage>
</organism>
<comment type="caution">
    <text evidence="2">The sequence shown here is derived from an EMBL/GenBank/DDBJ whole genome shotgun (WGS) entry which is preliminary data.</text>
</comment>
<dbReference type="GO" id="GO:0032259">
    <property type="term" value="P:methylation"/>
    <property type="evidence" value="ECO:0007669"/>
    <property type="project" value="UniProtKB-KW"/>
</dbReference>
<dbReference type="GO" id="GO:0008168">
    <property type="term" value="F:methyltransferase activity"/>
    <property type="evidence" value="ECO:0007669"/>
    <property type="project" value="UniProtKB-KW"/>
</dbReference>
<keyword evidence="2" id="KW-0808">Transferase</keyword>
<proteinExistence type="predicted"/>
<dbReference type="AlphaFoldDB" id="A0A7J8BAF7"/>
<sequence length="195" mass="22127">MKKFPDNDLLRHLRLVTQDAEKCASVAQQLLNGKRQTRYRSGGGKSPNQLTVSELRQFVTQLHALPCVLTQTPLLKGLLSRVEDFEQQSQKLLSEEMPSAAELQDLLDVSFEFDVELPQLAEMRTRLEQARWLEEVQQACLDPGSLTLDAMRRLIDLGVGLAPHSAVEKAMARLQELLTVSEHWDDRARSLLRAR</sequence>
<feature type="domain" description="Lysine-specific demethylase-like" evidence="1">
    <location>
        <begin position="2"/>
        <end position="193"/>
    </location>
</feature>
<reference evidence="2 3" key="1">
    <citation type="journal article" date="2020" name="Nature">
        <title>Six reference-quality genomes reveal evolution of bat adaptations.</title>
        <authorList>
            <person name="Jebb D."/>
            <person name="Huang Z."/>
            <person name="Pippel M."/>
            <person name="Hughes G.M."/>
            <person name="Lavrichenko K."/>
            <person name="Devanna P."/>
            <person name="Winkler S."/>
            <person name="Jermiin L.S."/>
            <person name="Skirmuntt E.C."/>
            <person name="Katzourakis A."/>
            <person name="Burkitt-Gray L."/>
            <person name="Ray D.A."/>
            <person name="Sullivan K.A.M."/>
            <person name="Roscito J.G."/>
            <person name="Kirilenko B.M."/>
            <person name="Davalos L.M."/>
            <person name="Corthals A.P."/>
            <person name="Power M.L."/>
            <person name="Jones G."/>
            <person name="Ransome R.D."/>
            <person name="Dechmann D.K.N."/>
            <person name="Locatelli A.G."/>
            <person name="Puechmaille S.J."/>
            <person name="Fedrigo O."/>
            <person name="Jarvis E.D."/>
            <person name="Hiller M."/>
            <person name="Vernes S.C."/>
            <person name="Myers E.W."/>
            <person name="Teeling E.C."/>
        </authorList>
    </citation>
    <scope>NUCLEOTIDE SEQUENCE [LARGE SCALE GENOMIC DNA]</scope>
    <source>
        <strain evidence="2">MRouAeg1</strain>
        <tissue evidence="2">Muscle</tissue>
    </source>
</reference>
<dbReference type="EMBL" id="JACASE010000018">
    <property type="protein sequence ID" value="KAF6395300.1"/>
    <property type="molecule type" value="Genomic_DNA"/>
</dbReference>
<gene>
    <name evidence="2" type="ORF">HJG63_007178</name>
</gene>
<accession>A0A7J8BAF7</accession>
<dbReference type="Proteomes" id="UP000593571">
    <property type="component" value="Unassembled WGS sequence"/>
</dbReference>
<protein>
    <submittedName>
        <fullName evidence="2">Lysine demethylase 5B</fullName>
    </submittedName>
</protein>
<evidence type="ECO:0000259" key="1">
    <source>
        <dbReference type="Pfam" id="PF08429"/>
    </source>
</evidence>
<evidence type="ECO:0000313" key="2">
    <source>
        <dbReference type="EMBL" id="KAF6395300.1"/>
    </source>
</evidence>
<evidence type="ECO:0000313" key="3">
    <source>
        <dbReference type="Proteomes" id="UP000593571"/>
    </source>
</evidence>
<keyword evidence="3" id="KW-1185">Reference proteome</keyword>
<name>A0A7J8BAF7_ROUAE</name>
<keyword evidence="2" id="KW-0489">Methyltransferase</keyword>